<comment type="caution">
    <text evidence="2">The sequence shown here is derived from an EMBL/GenBank/DDBJ whole genome shotgun (WGS) entry which is preliminary data.</text>
</comment>
<keyword evidence="1" id="KW-0812">Transmembrane</keyword>
<protein>
    <submittedName>
        <fullName evidence="2">Uncharacterized protein</fullName>
    </submittedName>
</protein>
<evidence type="ECO:0000313" key="2">
    <source>
        <dbReference type="EMBL" id="PZR12674.1"/>
    </source>
</evidence>
<dbReference type="AlphaFoldDB" id="A0A2W5V9X5"/>
<gene>
    <name evidence="2" type="ORF">DI536_13920</name>
</gene>
<keyword evidence="1" id="KW-1133">Transmembrane helix</keyword>
<reference evidence="2 3" key="1">
    <citation type="submission" date="2017-08" db="EMBL/GenBank/DDBJ databases">
        <title>Infants hospitalized years apart are colonized by the same room-sourced microbial strains.</title>
        <authorList>
            <person name="Brooks B."/>
            <person name="Olm M.R."/>
            <person name="Firek B.A."/>
            <person name="Baker R."/>
            <person name="Thomas B.C."/>
            <person name="Morowitz M.J."/>
            <person name="Banfield J.F."/>
        </authorList>
    </citation>
    <scope>NUCLEOTIDE SEQUENCE [LARGE SCALE GENOMIC DNA]</scope>
    <source>
        <strain evidence="2">S2_003_000_R2_14</strain>
    </source>
</reference>
<proteinExistence type="predicted"/>
<sequence>MSELRSRWNRGEGLLLLAVGVFALVFQLWLPTTHVDDADYQAVAKTLEAERQPGDVVLLAPWWTERARIYVPEGLPVVGYLGSDGDDLPRNPRIWVLSEPRLPRNRLGAFWDAFNPGRTAVGQARTFGNLHLQLFTNGRVKPVVFDAADSLADTRVYLEGADGQRQPCAWNGTGARCANGKTVAREWHDVHFVPHRCVRMDAPGGPVRQVVEFTTPGAGTLDVKAGYVWEWAAAKEGVTSSVVTAEIDGRVTNLELPAGVEKLHAAPPLPVNAGSRVRLTLQSQNPNARVVCVLATVFGGAP</sequence>
<keyword evidence="1" id="KW-0472">Membrane</keyword>
<name>A0A2W5V9X5_9BACT</name>
<evidence type="ECO:0000256" key="1">
    <source>
        <dbReference type="SAM" id="Phobius"/>
    </source>
</evidence>
<accession>A0A2W5V9X5</accession>
<organism evidence="2 3">
    <name type="scientific">Archangium gephyra</name>
    <dbReference type="NCBI Taxonomy" id="48"/>
    <lineage>
        <taxon>Bacteria</taxon>
        <taxon>Pseudomonadati</taxon>
        <taxon>Myxococcota</taxon>
        <taxon>Myxococcia</taxon>
        <taxon>Myxococcales</taxon>
        <taxon>Cystobacterineae</taxon>
        <taxon>Archangiaceae</taxon>
        <taxon>Archangium</taxon>
    </lineage>
</organism>
<dbReference type="Proteomes" id="UP000249061">
    <property type="component" value="Unassembled WGS sequence"/>
</dbReference>
<evidence type="ECO:0000313" key="3">
    <source>
        <dbReference type="Proteomes" id="UP000249061"/>
    </source>
</evidence>
<dbReference type="EMBL" id="QFQP01000011">
    <property type="protein sequence ID" value="PZR12674.1"/>
    <property type="molecule type" value="Genomic_DNA"/>
</dbReference>
<feature type="transmembrane region" description="Helical" evidence="1">
    <location>
        <begin position="12"/>
        <end position="30"/>
    </location>
</feature>